<keyword evidence="5" id="KW-0732">Signal</keyword>
<dbReference type="Proteomes" id="UP000466966">
    <property type="component" value="Unassembled WGS sequence"/>
</dbReference>
<evidence type="ECO:0000256" key="2">
    <source>
        <dbReference type="ARBA" id="ARBA00022723"/>
    </source>
</evidence>
<accession>A0A844YWW9</accession>
<comment type="caution">
    <text evidence="7">The sequence shown here is derived from an EMBL/GenBank/DDBJ whole genome shotgun (WGS) entry which is preliminary data.</text>
</comment>
<dbReference type="OrthoDB" id="7427921at2"/>
<evidence type="ECO:0000259" key="6">
    <source>
        <dbReference type="PROSITE" id="PS51007"/>
    </source>
</evidence>
<name>A0A844YWW9_9SPHN</name>
<sequence>MMKRRNLGPIAIAAAVIALGACYGTQEPAAASTGAAPAVAQAAAPAMPTQVEAVTFGMNSAEEGERLYGRECAFCHVGRNTGTIMLQKRLPPGTPAQLHERTNLPAAYVRLVVRNGLVNMPPLSRAELSDADLDLIAQWLAAGRSR</sequence>
<keyword evidence="1 4" id="KW-0349">Heme</keyword>
<feature type="chain" id="PRO_5032699001" evidence="5">
    <location>
        <begin position="21"/>
        <end position="146"/>
    </location>
</feature>
<evidence type="ECO:0000313" key="7">
    <source>
        <dbReference type="EMBL" id="MXO72835.1"/>
    </source>
</evidence>
<evidence type="ECO:0000256" key="1">
    <source>
        <dbReference type="ARBA" id="ARBA00022617"/>
    </source>
</evidence>
<dbReference type="Pfam" id="PF13442">
    <property type="entry name" value="Cytochrome_CBB3"/>
    <property type="match status" value="1"/>
</dbReference>
<feature type="domain" description="Cytochrome c" evidence="6">
    <location>
        <begin position="59"/>
        <end position="144"/>
    </location>
</feature>
<dbReference type="PROSITE" id="PS51007">
    <property type="entry name" value="CYTC"/>
    <property type="match status" value="1"/>
</dbReference>
<dbReference type="RefSeq" id="WP_160772768.1">
    <property type="nucleotide sequence ID" value="NZ_WTYV01000006.1"/>
</dbReference>
<organism evidence="7 8">
    <name type="scientific">Alteraurantiacibacter buctensis</name>
    <dbReference type="NCBI Taxonomy" id="1503981"/>
    <lineage>
        <taxon>Bacteria</taxon>
        <taxon>Pseudomonadati</taxon>
        <taxon>Pseudomonadota</taxon>
        <taxon>Alphaproteobacteria</taxon>
        <taxon>Sphingomonadales</taxon>
        <taxon>Erythrobacteraceae</taxon>
        <taxon>Alteraurantiacibacter</taxon>
    </lineage>
</organism>
<protein>
    <submittedName>
        <fullName evidence="7">Cytochrome c</fullName>
    </submittedName>
</protein>
<reference evidence="7 8" key="1">
    <citation type="submission" date="2019-12" db="EMBL/GenBank/DDBJ databases">
        <title>Genomic-based taxomic classification of the family Erythrobacteraceae.</title>
        <authorList>
            <person name="Xu L."/>
        </authorList>
    </citation>
    <scope>NUCLEOTIDE SEQUENCE [LARGE SCALE GENOMIC DNA]</scope>
    <source>
        <strain evidence="7 8">M0322</strain>
    </source>
</reference>
<dbReference type="EMBL" id="WTYV01000006">
    <property type="protein sequence ID" value="MXO72835.1"/>
    <property type="molecule type" value="Genomic_DNA"/>
</dbReference>
<feature type="signal peptide" evidence="5">
    <location>
        <begin position="1"/>
        <end position="20"/>
    </location>
</feature>
<dbReference type="SUPFAM" id="SSF46626">
    <property type="entry name" value="Cytochrome c"/>
    <property type="match status" value="1"/>
</dbReference>
<evidence type="ECO:0000256" key="4">
    <source>
        <dbReference type="PROSITE-ProRule" id="PRU00433"/>
    </source>
</evidence>
<dbReference type="Gene3D" id="1.10.760.10">
    <property type="entry name" value="Cytochrome c-like domain"/>
    <property type="match status" value="1"/>
</dbReference>
<gene>
    <name evidence="7" type="ORF">GRI99_14475</name>
</gene>
<evidence type="ECO:0000313" key="8">
    <source>
        <dbReference type="Proteomes" id="UP000466966"/>
    </source>
</evidence>
<evidence type="ECO:0000256" key="3">
    <source>
        <dbReference type="ARBA" id="ARBA00023004"/>
    </source>
</evidence>
<dbReference type="GO" id="GO:0046872">
    <property type="term" value="F:metal ion binding"/>
    <property type="evidence" value="ECO:0007669"/>
    <property type="project" value="UniProtKB-KW"/>
</dbReference>
<dbReference type="PROSITE" id="PS51257">
    <property type="entry name" value="PROKAR_LIPOPROTEIN"/>
    <property type="match status" value="1"/>
</dbReference>
<keyword evidence="3 4" id="KW-0408">Iron</keyword>
<keyword evidence="8" id="KW-1185">Reference proteome</keyword>
<dbReference type="AlphaFoldDB" id="A0A844YWW9"/>
<dbReference type="GO" id="GO:0020037">
    <property type="term" value="F:heme binding"/>
    <property type="evidence" value="ECO:0007669"/>
    <property type="project" value="InterPro"/>
</dbReference>
<dbReference type="InterPro" id="IPR009056">
    <property type="entry name" value="Cyt_c-like_dom"/>
</dbReference>
<proteinExistence type="predicted"/>
<evidence type="ECO:0000256" key="5">
    <source>
        <dbReference type="SAM" id="SignalP"/>
    </source>
</evidence>
<dbReference type="GO" id="GO:0009055">
    <property type="term" value="F:electron transfer activity"/>
    <property type="evidence" value="ECO:0007669"/>
    <property type="project" value="InterPro"/>
</dbReference>
<keyword evidence="2 4" id="KW-0479">Metal-binding</keyword>
<dbReference type="InterPro" id="IPR036909">
    <property type="entry name" value="Cyt_c-like_dom_sf"/>
</dbReference>